<sequence>MAALAVAQFTVMLAASIVNVALRQILAGIGPSEGVTTRVVNADALALLSSDSFCL</sequence>
<protein>
    <submittedName>
        <fullName evidence="1">Uncharacterized protein</fullName>
    </submittedName>
</protein>
<name>A0ABT5Z508_9ACTN</name>
<comment type="caution">
    <text evidence="1">The sequence shown here is derived from an EMBL/GenBank/DDBJ whole genome shotgun (WGS) entry which is preliminary data.</text>
</comment>
<accession>A0ABT5Z508</accession>
<dbReference type="Proteomes" id="UP001220022">
    <property type="component" value="Unassembled WGS sequence"/>
</dbReference>
<reference evidence="1 2" key="1">
    <citation type="submission" date="2023-03" db="EMBL/GenBank/DDBJ databases">
        <title>Draft genome sequence of type strain Streptomyces ferralitis JCM 14344.</title>
        <authorList>
            <person name="Klaysubun C."/>
            <person name="Duangmal K."/>
        </authorList>
    </citation>
    <scope>NUCLEOTIDE SEQUENCE [LARGE SCALE GENOMIC DNA]</scope>
    <source>
        <strain evidence="1 2">JCM 14344</strain>
    </source>
</reference>
<gene>
    <name evidence="1" type="ORF">P2L57_24880</name>
</gene>
<keyword evidence="2" id="KW-1185">Reference proteome</keyword>
<evidence type="ECO:0000313" key="1">
    <source>
        <dbReference type="EMBL" id="MDF2258838.1"/>
    </source>
</evidence>
<proteinExistence type="predicted"/>
<organism evidence="1 2">
    <name type="scientific">Streptantibioticus ferralitis</name>
    <dbReference type="NCBI Taxonomy" id="236510"/>
    <lineage>
        <taxon>Bacteria</taxon>
        <taxon>Bacillati</taxon>
        <taxon>Actinomycetota</taxon>
        <taxon>Actinomycetes</taxon>
        <taxon>Kitasatosporales</taxon>
        <taxon>Streptomycetaceae</taxon>
        <taxon>Streptantibioticus</taxon>
    </lineage>
</organism>
<evidence type="ECO:0000313" key="2">
    <source>
        <dbReference type="Proteomes" id="UP001220022"/>
    </source>
</evidence>
<dbReference type="RefSeq" id="WP_275818246.1">
    <property type="nucleotide sequence ID" value="NZ_BAAANM010000014.1"/>
</dbReference>
<dbReference type="EMBL" id="JARHTQ010000018">
    <property type="protein sequence ID" value="MDF2258838.1"/>
    <property type="molecule type" value="Genomic_DNA"/>
</dbReference>